<reference evidence="11 12" key="1">
    <citation type="submission" date="2019-06" db="EMBL/GenBank/DDBJ databases">
        <authorList>
            <person name="De-Chao Zhang Q."/>
        </authorList>
    </citation>
    <scope>NUCLEOTIDE SEQUENCE [LARGE SCALE GENOMIC DNA]</scope>
    <source>
        <strain evidence="11 12">KN1116</strain>
    </source>
</reference>
<accession>A0A9E5JVP0</accession>
<dbReference type="Pfam" id="PF00512">
    <property type="entry name" value="HisKA"/>
    <property type="match status" value="1"/>
</dbReference>
<dbReference type="GO" id="GO:0000155">
    <property type="term" value="F:phosphorelay sensor kinase activity"/>
    <property type="evidence" value="ECO:0007669"/>
    <property type="project" value="InterPro"/>
</dbReference>
<sequence length="381" mass="38545">MTIADYAQVLGFAAGSALVAGLLAAIVLRLARRAPLVVHVIVIVAAAVGAVAGGIALTAGGMYINDADTMVALSVTAASGVVSLAMALLLTLALSRDARGLGRDARRLGAGDTVEPARRVTAELDAVQGELAESSDRLAAARAASERAEAARRDLVARIAHDLLAPLASIRAIAETLEDGLSTEPERHAHQLGSHVTRLHALIGDLFELSRIDAGTLALSPETVSLTDLASDVVADFAPLAAQHDVTLELAATDAVTAVVDAQALSRALINVVVNAIEHSPVGGVVTVAVDEHEGAGRVRVRDRGPGIAEADLPHVFDAGWRADAARTSPRLGLAGGAGLGLAITRAILEAHGGSASAARGEPGATGGAGGAEFTLLLPRP</sequence>
<keyword evidence="9" id="KW-1133">Transmembrane helix</keyword>
<dbReference type="CDD" id="cd00082">
    <property type="entry name" value="HisKA"/>
    <property type="match status" value="1"/>
</dbReference>
<feature type="coiled-coil region" evidence="8">
    <location>
        <begin position="117"/>
        <end position="158"/>
    </location>
</feature>
<dbReference type="SUPFAM" id="SSF47384">
    <property type="entry name" value="Homodimeric domain of signal transducing histidine kinase"/>
    <property type="match status" value="1"/>
</dbReference>
<dbReference type="Gene3D" id="3.30.565.10">
    <property type="entry name" value="Histidine kinase-like ATPase, C-terminal domain"/>
    <property type="match status" value="1"/>
</dbReference>
<dbReference type="EC" id="2.7.13.3" evidence="3"/>
<feature type="domain" description="Histidine kinase" evidence="10">
    <location>
        <begin position="158"/>
        <end position="381"/>
    </location>
</feature>
<dbReference type="InterPro" id="IPR003661">
    <property type="entry name" value="HisK_dim/P_dom"/>
</dbReference>
<comment type="caution">
    <text evidence="11">The sequence shown here is derived from an EMBL/GenBank/DDBJ whole genome shotgun (WGS) entry which is preliminary data.</text>
</comment>
<evidence type="ECO:0000256" key="3">
    <source>
        <dbReference type="ARBA" id="ARBA00012438"/>
    </source>
</evidence>
<name>A0A9E5JVP0_9MICO</name>
<dbReference type="AlphaFoldDB" id="A0A9E5JVP0"/>
<dbReference type="Proteomes" id="UP000818266">
    <property type="component" value="Unassembled WGS sequence"/>
</dbReference>
<feature type="transmembrane region" description="Helical" evidence="9">
    <location>
        <begin position="40"/>
        <end position="64"/>
    </location>
</feature>
<gene>
    <name evidence="11" type="ORF">FK219_008300</name>
</gene>
<dbReference type="InterPro" id="IPR036890">
    <property type="entry name" value="HATPase_C_sf"/>
</dbReference>
<keyword evidence="4" id="KW-0597">Phosphoprotein</keyword>
<dbReference type="PANTHER" id="PTHR43711:SF1">
    <property type="entry name" value="HISTIDINE KINASE 1"/>
    <property type="match status" value="1"/>
</dbReference>
<dbReference type="OrthoDB" id="9806130at2"/>
<dbReference type="InterPro" id="IPR050736">
    <property type="entry name" value="Sensor_HK_Regulatory"/>
</dbReference>
<organism evidence="11 12">
    <name type="scientific">Microcella pacifica</name>
    <dbReference type="NCBI Taxonomy" id="2591847"/>
    <lineage>
        <taxon>Bacteria</taxon>
        <taxon>Bacillati</taxon>
        <taxon>Actinomycetota</taxon>
        <taxon>Actinomycetes</taxon>
        <taxon>Micrococcales</taxon>
        <taxon>Microbacteriaceae</taxon>
        <taxon>Microcella</taxon>
    </lineage>
</organism>
<keyword evidence="12" id="KW-1185">Reference proteome</keyword>
<evidence type="ECO:0000256" key="9">
    <source>
        <dbReference type="SAM" id="Phobius"/>
    </source>
</evidence>
<dbReference type="PANTHER" id="PTHR43711">
    <property type="entry name" value="TWO-COMPONENT HISTIDINE KINASE"/>
    <property type="match status" value="1"/>
</dbReference>
<keyword evidence="5" id="KW-0808">Transferase</keyword>
<dbReference type="CDD" id="cd00075">
    <property type="entry name" value="HATPase"/>
    <property type="match status" value="1"/>
</dbReference>
<evidence type="ECO:0000256" key="8">
    <source>
        <dbReference type="SAM" id="Coils"/>
    </source>
</evidence>
<dbReference type="SUPFAM" id="SSF55874">
    <property type="entry name" value="ATPase domain of HSP90 chaperone/DNA topoisomerase II/histidine kinase"/>
    <property type="match status" value="1"/>
</dbReference>
<comment type="subcellular location">
    <subcellularLocation>
        <location evidence="2">Cell membrane</location>
    </subcellularLocation>
</comment>
<evidence type="ECO:0000313" key="12">
    <source>
        <dbReference type="Proteomes" id="UP000818266"/>
    </source>
</evidence>
<dbReference type="InterPro" id="IPR003594">
    <property type="entry name" value="HATPase_dom"/>
</dbReference>
<evidence type="ECO:0000256" key="6">
    <source>
        <dbReference type="ARBA" id="ARBA00022777"/>
    </source>
</evidence>
<keyword evidence="8" id="KW-0175">Coiled coil</keyword>
<dbReference type="PRINTS" id="PR00344">
    <property type="entry name" value="BCTRLSENSOR"/>
</dbReference>
<reference evidence="11 12" key="2">
    <citation type="submission" date="2020-03" db="EMBL/GenBank/DDBJ databases">
        <title>Chryseoglobus sp. isolated from a deep-sea seamount.</title>
        <authorList>
            <person name="Zhang D.-C."/>
        </authorList>
    </citation>
    <scope>NUCLEOTIDE SEQUENCE [LARGE SCALE GENOMIC DNA]</scope>
    <source>
        <strain evidence="11 12">KN1116</strain>
    </source>
</reference>
<keyword evidence="9" id="KW-0472">Membrane</keyword>
<dbReference type="SMART" id="SM00388">
    <property type="entry name" value="HisKA"/>
    <property type="match status" value="1"/>
</dbReference>
<dbReference type="InterPro" id="IPR036097">
    <property type="entry name" value="HisK_dim/P_sf"/>
</dbReference>
<dbReference type="SMART" id="SM00387">
    <property type="entry name" value="HATPase_c"/>
    <property type="match status" value="1"/>
</dbReference>
<comment type="catalytic activity">
    <reaction evidence="1">
        <text>ATP + protein L-histidine = ADP + protein N-phospho-L-histidine.</text>
        <dbReference type="EC" id="2.7.13.3"/>
    </reaction>
</comment>
<evidence type="ECO:0000256" key="7">
    <source>
        <dbReference type="ARBA" id="ARBA00023012"/>
    </source>
</evidence>
<dbReference type="Pfam" id="PF02518">
    <property type="entry name" value="HATPase_c"/>
    <property type="match status" value="1"/>
</dbReference>
<evidence type="ECO:0000256" key="1">
    <source>
        <dbReference type="ARBA" id="ARBA00000085"/>
    </source>
</evidence>
<evidence type="ECO:0000259" key="10">
    <source>
        <dbReference type="PROSITE" id="PS50109"/>
    </source>
</evidence>
<dbReference type="GO" id="GO:0005886">
    <property type="term" value="C:plasma membrane"/>
    <property type="evidence" value="ECO:0007669"/>
    <property type="project" value="UniProtKB-SubCell"/>
</dbReference>
<evidence type="ECO:0000313" key="11">
    <source>
        <dbReference type="EMBL" id="NHF63238.1"/>
    </source>
</evidence>
<protein>
    <recommendedName>
        <fullName evidence="3">histidine kinase</fullName>
        <ecNumber evidence="3">2.7.13.3</ecNumber>
    </recommendedName>
</protein>
<dbReference type="InterPro" id="IPR004358">
    <property type="entry name" value="Sig_transdc_His_kin-like_C"/>
</dbReference>
<dbReference type="InterPro" id="IPR005467">
    <property type="entry name" value="His_kinase_dom"/>
</dbReference>
<feature type="transmembrane region" description="Helical" evidence="9">
    <location>
        <begin position="70"/>
        <end position="94"/>
    </location>
</feature>
<evidence type="ECO:0000256" key="2">
    <source>
        <dbReference type="ARBA" id="ARBA00004236"/>
    </source>
</evidence>
<dbReference type="RefSeq" id="WP_152583639.1">
    <property type="nucleotide sequence ID" value="NZ_JAVJPO010000020.1"/>
</dbReference>
<dbReference type="PROSITE" id="PS50109">
    <property type="entry name" value="HIS_KIN"/>
    <property type="match status" value="1"/>
</dbReference>
<dbReference type="Gene3D" id="1.10.287.130">
    <property type="match status" value="1"/>
</dbReference>
<evidence type="ECO:0000256" key="5">
    <source>
        <dbReference type="ARBA" id="ARBA00022679"/>
    </source>
</evidence>
<evidence type="ECO:0000256" key="4">
    <source>
        <dbReference type="ARBA" id="ARBA00022553"/>
    </source>
</evidence>
<feature type="transmembrane region" description="Helical" evidence="9">
    <location>
        <begin position="6"/>
        <end position="28"/>
    </location>
</feature>
<keyword evidence="7" id="KW-0902">Two-component regulatory system</keyword>
<proteinExistence type="predicted"/>
<keyword evidence="6 11" id="KW-0418">Kinase</keyword>
<keyword evidence="9" id="KW-0812">Transmembrane</keyword>
<dbReference type="EMBL" id="VIKT02000012">
    <property type="protein sequence ID" value="NHF63238.1"/>
    <property type="molecule type" value="Genomic_DNA"/>
</dbReference>